<dbReference type="EMBL" id="KN837240">
    <property type="protein sequence ID" value="KIJ31592.1"/>
    <property type="molecule type" value="Genomic_DNA"/>
</dbReference>
<accession>A0A0C9UR20</accession>
<evidence type="ECO:0000313" key="2">
    <source>
        <dbReference type="Proteomes" id="UP000054279"/>
    </source>
</evidence>
<evidence type="ECO:0000313" key="1">
    <source>
        <dbReference type="EMBL" id="KIJ31592.1"/>
    </source>
</evidence>
<sequence length="689" mass="77327">QAANTKLRKNNHALTMRVSRAHEQQGRAVAKVRDETHTLKLKEKGVVKDGIRDMTLKLDHLGVTTEKIGSVINCVAEGAGLQVDGSISGRTVRRVIKEGGVAAQLQIAEAMKEADSITLSGDGTTHKNVNRESRHAFFIKETGEKSLLHLGVHSSTSHTAEKQLHGLQEQLSQISTVYNETLGQTRGIIDERSFPLKLRGLCADHAADQKLLAELLRDWKLRTNWEVHGEEKLLALPAEELINVLSEASQQDIQAVGGIDAWNALSDLKKSNRNAKQYQELCSQLGQEIFSALSPEEREESEWFVRIGCCMHKELNSVKGGTVEMVAVWLREGIEGQGPMKFFNKDNSGAYQVGDEVSRTRAADASQSGAEKKDNCTLNNLELNVYQGLQDLPTLSELAVLALLAHTVSHPYMRQIRGPQQESTNALDLGPLHKDIFGFMHHVIEDSNVIIGLDATQQSSSFDKKVWDWPELFYLIEVLKSTLPHLKDLLVAFFTGAAETWVRFTSEYETGGTIDKLSPERRLQAWMLSTNDINEGALGRYRVTIRRNPNMTEEGYNSSTMSKLNGTLAWMEDRLTSEDRAIIRRRVRKSDEQQLERKRRKIQAEYNAELVRKKKERDFIKKAKKNAVTARIIGTVPIKSIEELEGKNIINSELDLQLDWYRQASGHIIPKKSTLSQKSMKIEALKAAI</sequence>
<protein>
    <submittedName>
        <fullName evidence="1">Unplaced genomic scaffold SPHSTscaffold_165, whole genome shotgun sequence</fullName>
    </submittedName>
</protein>
<feature type="non-terminal residue" evidence="1">
    <location>
        <position position="1"/>
    </location>
</feature>
<dbReference type="HOGENOM" id="CLU_006824_0_0_1"/>
<dbReference type="OrthoDB" id="2751128at2759"/>
<dbReference type="AlphaFoldDB" id="A0A0C9UR20"/>
<keyword evidence="2" id="KW-1185">Reference proteome</keyword>
<name>A0A0C9UR20_SPHS4</name>
<gene>
    <name evidence="1" type="ORF">M422DRAFT_81641</name>
</gene>
<feature type="non-terminal residue" evidence="1">
    <location>
        <position position="689"/>
    </location>
</feature>
<reference evidence="1 2" key="1">
    <citation type="submission" date="2014-06" db="EMBL/GenBank/DDBJ databases">
        <title>Evolutionary Origins and Diversification of the Mycorrhizal Mutualists.</title>
        <authorList>
            <consortium name="DOE Joint Genome Institute"/>
            <consortium name="Mycorrhizal Genomics Consortium"/>
            <person name="Kohler A."/>
            <person name="Kuo A."/>
            <person name="Nagy L.G."/>
            <person name="Floudas D."/>
            <person name="Copeland A."/>
            <person name="Barry K.W."/>
            <person name="Cichocki N."/>
            <person name="Veneault-Fourrey C."/>
            <person name="LaButti K."/>
            <person name="Lindquist E.A."/>
            <person name="Lipzen A."/>
            <person name="Lundell T."/>
            <person name="Morin E."/>
            <person name="Murat C."/>
            <person name="Riley R."/>
            <person name="Ohm R."/>
            <person name="Sun H."/>
            <person name="Tunlid A."/>
            <person name="Henrissat B."/>
            <person name="Grigoriev I.V."/>
            <person name="Hibbett D.S."/>
            <person name="Martin F."/>
        </authorList>
    </citation>
    <scope>NUCLEOTIDE SEQUENCE [LARGE SCALE GENOMIC DNA]</scope>
    <source>
        <strain evidence="1 2">SS14</strain>
    </source>
</reference>
<dbReference type="Proteomes" id="UP000054279">
    <property type="component" value="Unassembled WGS sequence"/>
</dbReference>
<proteinExistence type="predicted"/>
<organism evidence="1 2">
    <name type="scientific">Sphaerobolus stellatus (strain SS14)</name>
    <dbReference type="NCBI Taxonomy" id="990650"/>
    <lineage>
        <taxon>Eukaryota</taxon>
        <taxon>Fungi</taxon>
        <taxon>Dikarya</taxon>
        <taxon>Basidiomycota</taxon>
        <taxon>Agaricomycotina</taxon>
        <taxon>Agaricomycetes</taxon>
        <taxon>Phallomycetidae</taxon>
        <taxon>Geastrales</taxon>
        <taxon>Sphaerobolaceae</taxon>
        <taxon>Sphaerobolus</taxon>
    </lineage>
</organism>